<evidence type="ECO:0000259" key="1">
    <source>
        <dbReference type="PROSITE" id="PS51186"/>
    </source>
</evidence>
<dbReference type="Gene3D" id="3.40.630.30">
    <property type="match status" value="1"/>
</dbReference>
<feature type="domain" description="N-acetyltransferase" evidence="1">
    <location>
        <begin position="1"/>
        <end position="103"/>
    </location>
</feature>
<dbReference type="CDD" id="cd04301">
    <property type="entry name" value="NAT_SF"/>
    <property type="match status" value="1"/>
</dbReference>
<dbReference type="PROSITE" id="PS51186">
    <property type="entry name" value="GNAT"/>
    <property type="match status" value="1"/>
</dbReference>
<accession>A0A1Y1Z841</accession>
<protein>
    <recommendedName>
        <fullName evidence="1">N-acetyltransferase domain-containing protein</fullName>
    </recommendedName>
</protein>
<feature type="non-terminal residue" evidence="2">
    <location>
        <position position="103"/>
    </location>
</feature>
<dbReference type="GO" id="GO:0016747">
    <property type="term" value="F:acyltransferase activity, transferring groups other than amino-acyl groups"/>
    <property type="evidence" value="ECO:0007669"/>
    <property type="project" value="InterPro"/>
</dbReference>
<dbReference type="InterPro" id="IPR000182">
    <property type="entry name" value="GNAT_dom"/>
</dbReference>
<dbReference type="InterPro" id="IPR016181">
    <property type="entry name" value="Acyl_CoA_acyltransferase"/>
</dbReference>
<dbReference type="AlphaFoldDB" id="A0A1Y1Z841"/>
<name>A0A1Y1Z841_9FUNG</name>
<gene>
    <name evidence="2" type="ORF">LY90DRAFT_709195</name>
</gene>
<keyword evidence="3" id="KW-1185">Reference proteome</keyword>
<dbReference type="EMBL" id="MCOG01000439">
    <property type="protein sequence ID" value="ORY06421.1"/>
    <property type="molecule type" value="Genomic_DNA"/>
</dbReference>
<dbReference type="Proteomes" id="UP000193920">
    <property type="component" value="Unassembled WGS sequence"/>
</dbReference>
<proteinExistence type="predicted"/>
<comment type="caution">
    <text evidence="2">The sequence shown here is derived from an EMBL/GenBank/DDBJ whole genome shotgun (WGS) entry which is preliminary data.</text>
</comment>
<dbReference type="SUPFAM" id="SSF55729">
    <property type="entry name" value="Acyl-CoA N-acyltransferases (Nat)"/>
    <property type="match status" value="1"/>
</dbReference>
<dbReference type="Pfam" id="PF13673">
    <property type="entry name" value="Acetyltransf_10"/>
    <property type="match status" value="1"/>
</dbReference>
<evidence type="ECO:0000313" key="3">
    <source>
        <dbReference type="Proteomes" id="UP000193920"/>
    </source>
</evidence>
<organism evidence="2 3">
    <name type="scientific">Neocallimastix californiae</name>
    <dbReference type="NCBI Taxonomy" id="1754190"/>
    <lineage>
        <taxon>Eukaryota</taxon>
        <taxon>Fungi</taxon>
        <taxon>Fungi incertae sedis</taxon>
        <taxon>Chytridiomycota</taxon>
        <taxon>Chytridiomycota incertae sedis</taxon>
        <taxon>Neocallimastigomycetes</taxon>
        <taxon>Neocallimastigales</taxon>
        <taxon>Neocallimastigaceae</taxon>
        <taxon>Neocallimastix</taxon>
    </lineage>
</organism>
<reference evidence="2 3" key="1">
    <citation type="submission" date="2016-08" db="EMBL/GenBank/DDBJ databases">
        <title>A Parts List for Fungal Cellulosomes Revealed by Comparative Genomics.</title>
        <authorList>
            <consortium name="DOE Joint Genome Institute"/>
            <person name="Haitjema C.H."/>
            <person name="Gilmore S.P."/>
            <person name="Henske J.K."/>
            <person name="Solomon K.V."/>
            <person name="De Groot R."/>
            <person name="Kuo A."/>
            <person name="Mondo S.J."/>
            <person name="Salamov A.A."/>
            <person name="Labutti K."/>
            <person name="Zhao Z."/>
            <person name="Chiniquy J."/>
            <person name="Barry K."/>
            <person name="Brewer H.M."/>
            <person name="Purvine S.O."/>
            <person name="Wright A.T."/>
            <person name="Boxma B."/>
            <person name="Van Alen T."/>
            <person name="Hackstein J.H."/>
            <person name="Baker S.E."/>
            <person name="Grigoriev I.V."/>
            <person name="O'Malley M.A."/>
        </authorList>
    </citation>
    <scope>NUCLEOTIDE SEQUENCE [LARGE SCALE GENOMIC DNA]</scope>
    <source>
        <strain evidence="2 3">G1</strain>
    </source>
</reference>
<evidence type="ECO:0000313" key="2">
    <source>
        <dbReference type="EMBL" id="ORY06421.1"/>
    </source>
</evidence>
<sequence>MQIQKATEDMSTVVQNITLDAIDKIYPNYYPKGALKFFKIHHSEKNIKKDINKGHVYLLYENFKPIGTITIADNHITRLFILQDYQHKGYGRGLLDFAEKKIA</sequence>